<dbReference type="InterPro" id="IPR002645">
    <property type="entry name" value="STAS_dom"/>
</dbReference>
<dbReference type="Pfam" id="PF01740">
    <property type="entry name" value="STAS"/>
    <property type="match status" value="1"/>
</dbReference>
<dbReference type="SUPFAM" id="SSF52091">
    <property type="entry name" value="SpoIIaa-like"/>
    <property type="match status" value="1"/>
</dbReference>
<dbReference type="Proteomes" id="UP001369958">
    <property type="component" value="Chromosome"/>
</dbReference>
<evidence type="ECO:0000256" key="1">
    <source>
        <dbReference type="SAM" id="Phobius"/>
    </source>
</evidence>
<feature type="transmembrane region" description="Helical" evidence="1">
    <location>
        <begin position="196"/>
        <end position="214"/>
    </location>
</feature>
<feature type="transmembrane region" description="Helical" evidence="1">
    <location>
        <begin position="285"/>
        <end position="304"/>
    </location>
</feature>
<dbReference type="RefSeq" id="WP_338607124.1">
    <property type="nucleotide sequence ID" value="NZ_CP146275.1"/>
</dbReference>
<keyword evidence="1" id="KW-0812">Transmembrane</keyword>
<gene>
    <name evidence="3" type="ORF">V6617_11580</name>
</gene>
<name>A0ABZ2I096_9HYPH</name>
<organism evidence="3 4">
    <name type="scientific">Pelagibacterium nitratireducens</name>
    <dbReference type="NCBI Taxonomy" id="1046114"/>
    <lineage>
        <taxon>Bacteria</taxon>
        <taxon>Pseudomonadati</taxon>
        <taxon>Pseudomonadota</taxon>
        <taxon>Alphaproteobacteria</taxon>
        <taxon>Hyphomicrobiales</taxon>
        <taxon>Devosiaceae</taxon>
        <taxon>Pelagibacterium</taxon>
    </lineage>
</organism>
<feature type="transmembrane region" description="Helical" evidence="1">
    <location>
        <begin position="316"/>
        <end position="335"/>
    </location>
</feature>
<accession>A0ABZ2I096</accession>
<feature type="domain" description="STAS" evidence="2">
    <location>
        <begin position="7"/>
        <end position="91"/>
    </location>
</feature>
<feature type="transmembrane region" description="Helical" evidence="1">
    <location>
        <begin position="169"/>
        <end position="189"/>
    </location>
</feature>
<feature type="transmembrane region" description="Helical" evidence="1">
    <location>
        <begin position="129"/>
        <end position="149"/>
    </location>
</feature>
<keyword evidence="1" id="KW-0472">Membrane</keyword>
<feature type="transmembrane region" description="Helical" evidence="1">
    <location>
        <begin position="355"/>
        <end position="377"/>
    </location>
</feature>
<dbReference type="InterPro" id="IPR030802">
    <property type="entry name" value="Permease_MalE"/>
</dbReference>
<dbReference type="InterPro" id="IPR036513">
    <property type="entry name" value="STAS_dom_sf"/>
</dbReference>
<dbReference type="Gene3D" id="3.30.750.24">
    <property type="entry name" value="STAS domain"/>
    <property type="match status" value="1"/>
</dbReference>
<proteinExistence type="predicted"/>
<reference evidence="3 4" key="1">
    <citation type="submission" date="2024-02" db="EMBL/GenBank/DDBJ databases">
        <title>Complete genome sequence of Pelagibacterium nitratireducens ZH15.</title>
        <authorList>
            <person name="Zhao L.H."/>
        </authorList>
    </citation>
    <scope>NUCLEOTIDE SEQUENCE [LARGE SCALE GENOMIC DNA]</scope>
    <source>
        <strain evidence="3 4">ZH15</strain>
    </source>
</reference>
<keyword evidence="4" id="KW-1185">Reference proteome</keyword>
<evidence type="ECO:0000259" key="2">
    <source>
        <dbReference type="PROSITE" id="PS50801"/>
    </source>
</evidence>
<dbReference type="EMBL" id="CP146275">
    <property type="protein sequence ID" value="WWT31659.1"/>
    <property type="molecule type" value="Genomic_DNA"/>
</dbReference>
<dbReference type="PANTHER" id="PTHR30188:SF3">
    <property type="entry name" value="ABC TRANSPORTER PERMEASE"/>
    <property type="match status" value="1"/>
</dbReference>
<dbReference type="PROSITE" id="PS50801">
    <property type="entry name" value="STAS"/>
    <property type="match status" value="1"/>
</dbReference>
<dbReference type="Pfam" id="PF02405">
    <property type="entry name" value="MlaE"/>
    <property type="match status" value="1"/>
</dbReference>
<evidence type="ECO:0000313" key="4">
    <source>
        <dbReference type="Proteomes" id="UP001369958"/>
    </source>
</evidence>
<evidence type="ECO:0000313" key="3">
    <source>
        <dbReference type="EMBL" id="WWT31659.1"/>
    </source>
</evidence>
<protein>
    <submittedName>
        <fullName evidence="3">ABC transporter permease</fullName>
    </submittedName>
</protein>
<keyword evidence="1" id="KW-1133">Transmembrane helix</keyword>
<dbReference type="PANTHER" id="PTHR30188">
    <property type="entry name" value="ABC TRANSPORTER PERMEASE PROTEIN-RELATED"/>
    <property type="match status" value="1"/>
</dbReference>
<sequence length="379" mass="40174">MSQVDEPQIEMSDADGALVARLSGAWTTQWTQQIQSRIEAAFADRSVPARLEFDLTGVTALDTVGAFLLARRRDEMGQGVQTAITGTTEAQEALLSHVNAIEPHAPVAKPTLPWLLRPFDGFGRMTANALVDVVAIHAVLGRVMAAAGATLTFRAPFRFAALVNQLDLIAFRAVPIVVLISVVVGAIITQQSILQLNNFGVAIYVVDLAAILMLREVGLLLAAIMIAGRSGSAITAELGSMRMREELDALKVMGVDPYQVLILPRMIALLIGLPFLAFIGALSGLVGAAIVALVYGGIPFDIFLDRLQGALNMQTLLVGMVKAPFMAVIIGLVAANEGFKVQGSAESLGRHTTASVVRSIFLVIVADGLFAMFFAAIGV</sequence>